<sequence length="371" mass="42604">MGYDITFHPFSRKEFSYYIEDVIQAPSEYVSRLAKVHSDREEQAVLSANVYSRIGDFIEEVKMGDSAYEQTVGLAITAILGYLHPYWYARGGMLSALKTYPEFKSIFKEISSIAREETRFLFDQAHNQIIGNYSSGTYVPYENIGALKMLLEDEKNHSIVEETIGDYNKESLLNCLEYCLINRLDLLEAADIFIPATGEVSTYYPNARAPHLNNIMNFENNSKKSSDLTTILEEECPRCLGKGHVDWDDIKRLKQELRWRPGRCAYCNGTGKVEATQIEKVAVDNTYLTTTRSEKERNLLLNNDTDTLEKGALLEQKTETFIEEVKYLHFIGQLSPSQIIDFYAIQFKDNKVGVAWKSDMLQYIEKIITKE</sequence>
<accession>A0ABP9CZ10</accession>
<gene>
    <name evidence="1" type="ORF">GCM10023331_04470</name>
</gene>
<keyword evidence="2" id="KW-1185">Reference proteome</keyword>
<protein>
    <submittedName>
        <fullName evidence="1">Uncharacterized protein</fullName>
    </submittedName>
</protein>
<evidence type="ECO:0000313" key="1">
    <source>
        <dbReference type="EMBL" id="GAA4823130.1"/>
    </source>
</evidence>
<dbReference type="Gene3D" id="6.20.20.10">
    <property type="match status" value="1"/>
</dbReference>
<name>A0ABP9CZ10_9BACT</name>
<dbReference type="Proteomes" id="UP001500298">
    <property type="component" value="Unassembled WGS sequence"/>
</dbReference>
<proteinExistence type="predicted"/>
<organism evidence="1 2">
    <name type="scientific">Algivirga pacifica</name>
    <dbReference type="NCBI Taxonomy" id="1162670"/>
    <lineage>
        <taxon>Bacteria</taxon>
        <taxon>Pseudomonadati</taxon>
        <taxon>Bacteroidota</taxon>
        <taxon>Cytophagia</taxon>
        <taxon>Cytophagales</taxon>
        <taxon>Flammeovirgaceae</taxon>
        <taxon>Algivirga</taxon>
    </lineage>
</organism>
<reference evidence="2" key="1">
    <citation type="journal article" date="2019" name="Int. J. Syst. Evol. Microbiol.">
        <title>The Global Catalogue of Microorganisms (GCM) 10K type strain sequencing project: providing services to taxonomists for standard genome sequencing and annotation.</title>
        <authorList>
            <consortium name="The Broad Institute Genomics Platform"/>
            <consortium name="The Broad Institute Genome Sequencing Center for Infectious Disease"/>
            <person name="Wu L."/>
            <person name="Ma J."/>
        </authorList>
    </citation>
    <scope>NUCLEOTIDE SEQUENCE [LARGE SCALE GENOMIC DNA]</scope>
    <source>
        <strain evidence="2">JCM 18326</strain>
    </source>
</reference>
<dbReference type="RefSeq" id="WP_345368840.1">
    <property type="nucleotide sequence ID" value="NZ_BAABJX010000009.1"/>
</dbReference>
<comment type="caution">
    <text evidence="1">The sequence shown here is derived from an EMBL/GenBank/DDBJ whole genome shotgun (WGS) entry which is preliminary data.</text>
</comment>
<evidence type="ECO:0000313" key="2">
    <source>
        <dbReference type="Proteomes" id="UP001500298"/>
    </source>
</evidence>
<dbReference type="EMBL" id="BAABJX010000009">
    <property type="protein sequence ID" value="GAA4823130.1"/>
    <property type="molecule type" value="Genomic_DNA"/>
</dbReference>